<evidence type="ECO:0000259" key="7">
    <source>
        <dbReference type="PROSITE" id="PS50110"/>
    </source>
</evidence>
<dbReference type="SMART" id="SM00448">
    <property type="entry name" value="REC"/>
    <property type="match status" value="1"/>
</dbReference>
<evidence type="ECO:0000313" key="8">
    <source>
        <dbReference type="EMBL" id="QNM82704.1"/>
    </source>
</evidence>
<evidence type="ECO:0000256" key="3">
    <source>
        <dbReference type="ARBA" id="ARBA00023015"/>
    </source>
</evidence>
<sequence length="132" mass="14041">MTARILIVEDEMLVALEMEAILEDSGHCPVGIAPDLESAQGFFDDQLDLALVDLNLRDGLTGPEIGRLLGERGVPVVFVTANPRQLGDKVVGAIGVITKPTDHATLLAAVEYALGRLEGREVEAPPALQLFA</sequence>
<dbReference type="EMBL" id="CP060697">
    <property type="protein sequence ID" value="QNM82704.1"/>
    <property type="molecule type" value="Genomic_DNA"/>
</dbReference>
<evidence type="ECO:0000256" key="4">
    <source>
        <dbReference type="ARBA" id="ARBA00023125"/>
    </source>
</evidence>
<evidence type="ECO:0000256" key="1">
    <source>
        <dbReference type="ARBA" id="ARBA00022553"/>
    </source>
</evidence>
<reference evidence="8 9" key="1">
    <citation type="submission" date="2020-08" db="EMBL/GenBank/DDBJ databases">
        <title>Sphingomonas sp. sand1-3 16S ribosomal RNA gene Genome sequencing and assembly.</title>
        <authorList>
            <person name="Kang M."/>
        </authorList>
    </citation>
    <scope>NUCLEOTIDE SEQUENCE [LARGE SCALE GENOMIC DNA]</scope>
    <source>
        <strain evidence="9">sand1-3</strain>
    </source>
</reference>
<dbReference type="SUPFAM" id="SSF52172">
    <property type="entry name" value="CheY-like"/>
    <property type="match status" value="1"/>
</dbReference>
<protein>
    <submittedName>
        <fullName evidence="8">Response regulator</fullName>
    </submittedName>
</protein>
<dbReference type="PROSITE" id="PS50110">
    <property type="entry name" value="RESPONSE_REGULATORY"/>
    <property type="match status" value="1"/>
</dbReference>
<dbReference type="GO" id="GO:0000156">
    <property type="term" value="F:phosphorelay response regulator activity"/>
    <property type="evidence" value="ECO:0007669"/>
    <property type="project" value="TreeGrafter"/>
</dbReference>
<feature type="domain" description="Response regulatory" evidence="7">
    <location>
        <begin position="4"/>
        <end position="114"/>
    </location>
</feature>
<evidence type="ECO:0000256" key="5">
    <source>
        <dbReference type="ARBA" id="ARBA00023163"/>
    </source>
</evidence>
<dbReference type="KEGG" id="ssau:H8M03_12020"/>
<evidence type="ECO:0000256" key="6">
    <source>
        <dbReference type="PROSITE-ProRule" id="PRU00169"/>
    </source>
</evidence>
<dbReference type="RefSeq" id="WP_187479659.1">
    <property type="nucleotide sequence ID" value="NZ_CP060697.1"/>
</dbReference>
<feature type="modified residue" description="4-aspartylphosphate" evidence="6">
    <location>
        <position position="53"/>
    </location>
</feature>
<name>A0A7G9L255_9SPHN</name>
<dbReference type="GO" id="GO:0032993">
    <property type="term" value="C:protein-DNA complex"/>
    <property type="evidence" value="ECO:0007669"/>
    <property type="project" value="TreeGrafter"/>
</dbReference>
<keyword evidence="9" id="KW-1185">Reference proteome</keyword>
<dbReference type="InterPro" id="IPR011006">
    <property type="entry name" value="CheY-like_superfamily"/>
</dbReference>
<keyword evidence="3" id="KW-0805">Transcription regulation</keyword>
<dbReference type="InterPro" id="IPR001789">
    <property type="entry name" value="Sig_transdc_resp-reg_receiver"/>
</dbReference>
<proteinExistence type="predicted"/>
<keyword evidence="2" id="KW-0902">Two-component regulatory system</keyword>
<evidence type="ECO:0000313" key="9">
    <source>
        <dbReference type="Proteomes" id="UP000515861"/>
    </source>
</evidence>
<evidence type="ECO:0000256" key="2">
    <source>
        <dbReference type="ARBA" id="ARBA00023012"/>
    </source>
</evidence>
<accession>A0A7G9L255</accession>
<dbReference type="PANTHER" id="PTHR48111">
    <property type="entry name" value="REGULATOR OF RPOS"/>
    <property type="match status" value="1"/>
</dbReference>
<dbReference type="InterPro" id="IPR039420">
    <property type="entry name" value="WalR-like"/>
</dbReference>
<keyword evidence="4" id="KW-0238">DNA-binding</keyword>
<dbReference type="PANTHER" id="PTHR48111:SF1">
    <property type="entry name" value="TWO-COMPONENT RESPONSE REGULATOR ORR33"/>
    <property type="match status" value="1"/>
</dbReference>
<dbReference type="Proteomes" id="UP000515861">
    <property type="component" value="Chromosome"/>
</dbReference>
<keyword evidence="5" id="KW-0804">Transcription</keyword>
<dbReference type="Gene3D" id="3.40.50.2300">
    <property type="match status" value="1"/>
</dbReference>
<gene>
    <name evidence="8" type="ORF">H8M03_12020</name>
</gene>
<organism evidence="8 9">
    <name type="scientific">Sphingomonas sabuli</name>
    <dbReference type="NCBI Taxonomy" id="2764186"/>
    <lineage>
        <taxon>Bacteria</taxon>
        <taxon>Pseudomonadati</taxon>
        <taxon>Pseudomonadota</taxon>
        <taxon>Alphaproteobacteria</taxon>
        <taxon>Sphingomonadales</taxon>
        <taxon>Sphingomonadaceae</taxon>
        <taxon>Sphingomonas</taxon>
    </lineage>
</organism>
<dbReference type="GO" id="GO:0005829">
    <property type="term" value="C:cytosol"/>
    <property type="evidence" value="ECO:0007669"/>
    <property type="project" value="TreeGrafter"/>
</dbReference>
<dbReference type="AlphaFoldDB" id="A0A7G9L255"/>
<dbReference type="GO" id="GO:0006355">
    <property type="term" value="P:regulation of DNA-templated transcription"/>
    <property type="evidence" value="ECO:0007669"/>
    <property type="project" value="TreeGrafter"/>
</dbReference>
<dbReference type="GO" id="GO:0000976">
    <property type="term" value="F:transcription cis-regulatory region binding"/>
    <property type="evidence" value="ECO:0007669"/>
    <property type="project" value="TreeGrafter"/>
</dbReference>
<dbReference type="Pfam" id="PF00072">
    <property type="entry name" value="Response_reg"/>
    <property type="match status" value="1"/>
</dbReference>
<keyword evidence="1 6" id="KW-0597">Phosphoprotein</keyword>